<dbReference type="Pfam" id="PF00550">
    <property type="entry name" value="PP-binding"/>
    <property type="match status" value="1"/>
</dbReference>
<dbReference type="InterPro" id="IPR003231">
    <property type="entry name" value="ACP"/>
</dbReference>
<dbReference type="GO" id="GO:0000035">
    <property type="term" value="F:acyl binding"/>
    <property type="evidence" value="ECO:0007669"/>
    <property type="project" value="TreeGrafter"/>
</dbReference>
<gene>
    <name evidence="4" type="primary">acpP_6</name>
    <name evidence="4" type="ORF">GALL_71670</name>
</gene>
<dbReference type="InterPro" id="IPR009081">
    <property type="entry name" value="PP-bd_ACP"/>
</dbReference>
<proteinExistence type="predicted"/>
<organism evidence="4">
    <name type="scientific">mine drainage metagenome</name>
    <dbReference type="NCBI Taxonomy" id="410659"/>
    <lineage>
        <taxon>unclassified sequences</taxon>
        <taxon>metagenomes</taxon>
        <taxon>ecological metagenomes</taxon>
    </lineage>
</organism>
<dbReference type="PANTHER" id="PTHR20863:SF76">
    <property type="entry name" value="CARRIER DOMAIN-CONTAINING PROTEIN"/>
    <property type="match status" value="1"/>
</dbReference>
<evidence type="ECO:0000256" key="1">
    <source>
        <dbReference type="ARBA" id="ARBA00022450"/>
    </source>
</evidence>
<dbReference type="EMBL" id="MLJW01000021">
    <property type="protein sequence ID" value="OIR10996.1"/>
    <property type="molecule type" value="Genomic_DNA"/>
</dbReference>
<accession>A0A1J5TB36</accession>
<dbReference type="InterPro" id="IPR036736">
    <property type="entry name" value="ACP-like_sf"/>
</dbReference>
<dbReference type="SUPFAM" id="SSF47336">
    <property type="entry name" value="ACP-like"/>
    <property type="match status" value="1"/>
</dbReference>
<dbReference type="PROSITE" id="PS50075">
    <property type="entry name" value="CARRIER"/>
    <property type="match status" value="1"/>
</dbReference>
<protein>
    <submittedName>
        <fullName evidence="4">Acyl carrier protein</fullName>
    </submittedName>
</protein>
<reference evidence="4" key="1">
    <citation type="submission" date="2016-10" db="EMBL/GenBank/DDBJ databases">
        <title>Sequence of Gallionella enrichment culture.</title>
        <authorList>
            <person name="Poehlein A."/>
            <person name="Muehling M."/>
            <person name="Daniel R."/>
        </authorList>
    </citation>
    <scope>NUCLEOTIDE SEQUENCE</scope>
</reference>
<dbReference type="Gene3D" id="1.10.1200.10">
    <property type="entry name" value="ACP-like"/>
    <property type="match status" value="1"/>
</dbReference>
<comment type="caution">
    <text evidence="4">The sequence shown here is derived from an EMBL/GenBank/DDBJ whole genome shotgun (WGS) entry which is preliminary data.</text>
</comment>
<dbReference type="AlphaFoldDB" id="A0A1J5TB36"/>
<feature type="domain" description="Carrier" evidence="3">
    <location>
        <begin position="3"/>
        <end position="78"/>
    </location>
</feature>
<keyword evidence="1" id="KW-0596">Phosphopantetheine</keyword>
<evidence type="ECO:0000256" key="2">
    <source>
        <dbReference type="ARBA" id="ARBA00022553"/>
    </source>
</evidence>
<evidence type="ECO:0000259" key="3">
    <source>
        <dbReference type="PROSITE" id="PS50075"/>
    </source>
</evidence>
<sequence>MDARTTNRVLKIIADNSGANESSIELTHSLESNLFCDSLDRIEIALGLEEEFGISIVEDDFAKCETVQQIIEYVADVCNRKPMPSIFCITHHLACNCREQKVATLIKANLDAVMELDWLKNELNLSGEKLQAIQDVIERGHRACEALGIPKEAACATI</sequence>
<keyword evidence="2" id="KW-0597">Phosphoprotein</keyword>
<dbReference type="PANTHER" id="PTHR20863">
    <property type="entry name" value="ACYL CARRIER PROTEIN"/>
    <property type="match status" value="1"/>
</dbReference>
<name>A0A1J5TB36_9ZZZZ</name>
<dbReference type="GO" id="GO:0000036">
    <property type="term" value="F:acyl carrier activity"/>
    <property type="evidence" value="ECO:0007669"/>
    <property type="project" value="TreeGrafter"/>
</dbReference>
<evidence type="ECO:0000313" key="4">
    <source>
        <dbReference type="EMBL" id="OIR10996.1"/>
    </source>
</evidence>